<dbReference type="AlphaFoldDB" id="A0A8B7Y3B5"/>
<feature type="region of interest" description="Disordered" evidence="1">
    <location>
        <begin position="1"/>
        <end position="21"/>
    </location>
</feature>
<name>A0A8B7Y3B5_ACAPL</name>
<dbReference type="PANTHER" id="PTHR20933:SF3">
    <property type="entry name" value="F-BOX ONLY PROTEIN 33"/>
    <property type="match status" value="1"/>
</dbReference>
<dbReference type="InterPro" id="IPR036047">
    <property type="entry name" value="F-box-like_dom_sf"/>
</dbReference>
<evidence type="ECO:0000256" key="1">
    <source>
        <dbReference type="SAM" id="MobiDB-lite"/>
    </source>
</evidence>
<dbReference type="Gene3D" id="1.20.1280.50">
    <property type="match status" value="1"/>
</dbReference>
<dbReference type="CTD" id="26224"/>
<sequence length="401" mass="44672">MEPSCSATSGRRDAERPPLRGGVVKLRSRESRAQRKRAVQLHLEQLARDLHLTGERQSVWALLPIDLLVRILKLLALPDRGRSAQVCTRWHATYHMPDLWHQFAFEFVQETALMASSTPASLIKQVTDSMRGILTNSPLKELAVAKTLIDDASLQTMADKSQATLTSLKINCCPALSASGITSVLGSCLHLCELTMDYHQVSDALLQAVSTPAHVPMKDISIRVVEPDSGDGSEPVPWQAISHVGWDSLSQHSPDVAFALHFLKLEEESYDHFFRHRLPATLLHFGCFIPRLVLCRVARHCPRLRTLLLANTGTDEPIDGPLAEIGERCLQLQEVQLSGALVSCAGLVCLAKLCGPRLTTLNIFEDMLLPDEECNEERMTQEVSHYLQRPWSAETFPTWPE</sequence>
<keyword evidence="3" id="KW-1185">Reference proteome</keyword>
<evidence type="ECO:0000313" key="3">
    <source>
        <dbReference type="Proteomes" id="UP000694845"/>
    </source>
</evidence>
<dbReference type="InterPro" id="IPR032675">
    <property type="entry name" value="LRR_dom_sf"/>
</dbReference>
<dbReference type="SUPFAM" id="SSF81383">
    <property type="entry name" value="F-box domain"/>
    <property type="match status" value="1"/>
</dbReference>
<dbReference type="Pfam" id="PF12937">
    <property type="entry name" value="F-box-like"/>
    <property type="match status" value="1"/>
</dbReference>
<dbReference type="Proteomes" id="UP000694845">
    <property type="component" value="Unplaced"/>
</dbReference>
<dbReference type="Gene3D" id="3.80.10.10">
    <property type="entry name" value="Ribonuclease Inhibitor"/>
    <property type="match status" value="1"/>
</dbReference>
<dbReference type="GeneID" id="110977204"/>
<accession>A0A8B7Y3B5</accession>
<dbReference type="InterPro" id="IPR001810">
    <property type="entry name" value="F-box_dom"/>
</dbReference>
<gene>
    <name evidence="4" type="primary">LOC110977204</name>
</gene>
<dbReference type="SMART" id="SM00256">
    <property type="entry name" value="FBOX"/>
    <property type="match status" value="1"/>
</dbReference>
<dbReference type="PANTHER" id="PTHR20933">
    <property type="entry name" value="F-BOX ONLY PROTEIN 33"/>
    <property type="match status" value="1"/>
</dbReference>
<feature type="domain" description="F-box" evidence="2">
    <location>
        <begin position="63"/>
        <end position="103"/>
    </location>
</feature>
<dbReference type="RefSeq" id="XP_022086810.1">
    <property type="nucleotide sequence ID" value="XM_022231118.1"/>
</dbReference>
<evidence type="ECO:0000313" key="4">
    <source>
        <dbReference type="RefSeq" id="XP_022086810.1"/>
    </source>
</evidence>
<proteinExistence type="predicted"/>
<organism evidence="3 4">
    <name type="scientific">Acanthaster planci</name>
    <name type="common">Crown-of-thorns starfish</name>
    <dbReference type="NCBI Taxonomy" id="133434"/>
    <lineage>
        <taxon>Eukaryota</taxon>
        <taxon>Metazoa</taxon>
        <taxon>Echinodermata</taxon>
        <taxon>Eleutherozoa</taxon>
        <taxon>Asterozoa</taxon>
        <taxon>Asteroidea</taxon>
        <taxon>Valvatacea</taxon>
        <taxon>Valvatida</taxon>
        <taxon>Acanthasteridae</taxon>
        <taxon>Acanthaster</taxon>
    </lineage>
</organism>
<protein>
    <submittedName>
        <fullName evidence="4">F-box/LRR-repeat protein 21-like isoform X2</fullName>
    </submittedName>
</protein>
<reference evidence="4" key="1">
    <citation type="submission" date="2025-08" db="UniProtKB">
        <authorList>
            <consortium name="RefSeq"/>
        </authorList>
    </citation>
    <scope>IDENTIFICATION</scope>
</reference>
<dbReference type="OrthoDB" id="9974792at2759"/>
<evidence type="ECO:0000259" key="2">
    <source>
        <dbReference type="SMART" id="SM00256"/>
    </source>
</evidence>
<dbReference type="SUPFAM" id="SSF52047">
    <property type="entry name" value="RNI-like"/>
    <property type="match status" value="1"/>
</dbReference>
<dbReference type="GO" id="GO:0031398">
    <property type="term" value="P:positive regulation of protein ubiquitination"/>
    <property type="evidence" value="ECO:0007669"/>
    <property type="project" value="TreeGrafter"/>
</dbReference>